<dbReference type="PANTHER" id="PTHR48483">
    <property type="entry name" value="INTERLEUKIN-27 SUBUNIT BETA"/>
    <property type="match status" value="1"/>
</dbReference>
<proteinExistence type="inferred from homology"/>
<evidence type="ECO:0000313" key="5">
    <source>
        <dbReference type="Proteomes" id="UP000319801"/>
    </source>
</evidence>
<dbReference type="PANTHER" id="PTHR48483:SF2">
    <property type="entry name" value="INTERLEUKIN-27 SUBUNIT BETA"/>
    <property type="match status" value="1"/>
</dbReference>
<dbReference type="Proteomes" id="UP000319801">
    <property type="component" value="Unassembled WGS sequence"/>
</dbReference>
<dbReference type="SUPFAM" id="SSF48726">
    <property type="entry name" value="Immunoglobulin"/>
    <property type="match status" value="1"/>
</dbReference>
<comment type="caution">
    <text evidence="4">The sequence shown here is derived from an EMBL/GenBank/DDBJ whole genome shotgun (WGS) entry which is preliminary data.</text>
</comment>
<comment type="similarity">
    <text evidence="1">Belongs to the type I cytokine receptor family. Type 3 subfamily.</text>
</comment>
<reference evidence="4 5" key="1">
    <citation type="journal article" date="2019" name="Genome Biol. Evol.">
        <title>Whole-Genome Sequencing of the Giant Devil Catfish, Bagarius yarrelli.</title>
        <authorList>
            <person name="Jiang W."/>
            <person name="Lv Y."/>
            <person name="Cheng L."/>
            <person name="Yang K."/>
            <person name="Chao B."/>
            <person name="Wang X."/>
            <person name="Li Y."/>
            <person name="Pan X."/>
            <person name="You X."/>
            <person name="Zhang Y."/>
            <person name="Yang J."/>
            <person name="Li J."/>
            <person name="Zhang X."/>
            <person name="Liu S."/>
            <person name="Sun C."/>
            <person name="Yang J."/>
            <person name="Shi Q."/>
        </authorList>
    </citation>
    <scope>NUCLEOTIDE SEQUENCE [LARGE SCALE GENOMIC DNA]</scope>
    <source>
        <strain evidence="4">JWS20170419001</strain>
        <tissue evidence="4">Muscle</tissue>
    </source>
</reference>
<keyword evidence="4" id="KW-0675">Receptor</keyword>
<evidence type="ECO:0000259" key="3">
    <source>
        <dbReference type="PROSITE" id="PS50853"/>
    </source>
</evidence>
<dbReference type="InterPro" id="IPR013783">
    <property type="entry name" value="Ig-like_fold"/>
</dbReference>
<dbReference type="Gene3D" id="2.60.40.10">
    <property type="entry name" value="Immunoglobulins"/>
    <property type="match status" value="1"/>
</dbReference>
<dbReference type="InterPro" id="IPR003961">
    <property type="entry name" value="FN3_dom"/>
</dbReference>
<dbReference type="PROSITE" id="PS50853">
    <property type="entry name" value="FN3"/>
    <property type="match status" value="1"/>
</dbReference>
<evidence type="ECO:0000313" key="4">
    <source>
        <dbReference type="EMBL" id="TSS97511.1"/>
    </source>
</evidence>
<name>A0A556V324_BAGYA</name>
<keyword evidence="2" id="KW-0393">Immunoglobulin domain</keyword>
<dbReference type="InterPro" id="IPR056621">
    <property type="entry name" value="FN3_IL27B_N"/>
</dbReference>
<dbReference type="CDD" id="cd00063">
    <property type="entry name" value="FN3"/>
    <property type="match status" value="1"/>
</dbReference>
<dbReference type="AlphaFoldDB" id="A0A556V324"/>
<evidence type="ECO:0000256" key="1">
    <source>
        <dbReference type="ARBA" id="ARBA00010890"/>
    </source>
</evidence>
<dbReference type="InterPro" id="IPR036116">
    <property type="entry name" value="FN3_sf"/>
</dbReference>
<dbReference type="EMBL" id="VCAZ01000106">
    <property type="protein sequence ID" value="TSS97511.1"/>
    <property type="molecule type" value="Genomic_DNA"/>
</dbReference>
<dbReference type="OrthoDB" id="6381660at2759"/>
<dbReference type="InterPro" id="IPR036179">
    <property type="entry name" value="Ig-like_dom_sf"/>
</dbReference>
<organism evidence="4 5">
    <name type="scientific">Bagarius yarrelli</name>
    <name type="common">Goonch</name>
    <name type="synonym">Bagrus yarrelli</name>
    <dbReference type="NCBI Taxonomy" id="175774"/>
    <lineage>
        <taxon>Eukaryota</taxon>
        <taxon>Metazoa</taxon>
        <taxon>Chordata</taxon>
        <taxon>Craniata</taxon>
        <taxon>Vertebrata</taxon>
        <taxon>Euteleostomi</taxon>
        <taxon>Actinopterygii</taxon>
        <taxon>Neopterygii</taxon>
        <taxon>Teleostei</taxon>
        <taxon>Ostariophysi</taxon>
        <taxon>Siluriformes</taxon>
        <taxon>Sisoridae</taxon>
        <taxon>Sisorinae</taxon>
        <taxon>Bagarius</taxon>
    </lineage>
</organism>
<sequence length="200" mass="22831">MHYLYVAFGSSFELPCENGSEWRLNGSLEVSNPVLRLQNASLNHQGFYTCRDLTGETVMTVRLQLSYPPPVPDVHCWSPSYPLKALCSWTLPQDPILPTHYISTYRHLEEIQECQKPSEQDRQCVLKELELFSNIPYFVNITAVNALGRASRVLPIIFEDIDGSRRVGKHSSERNYAGADVSYPCIRYGPFGSWSEQRVE</sequence>
<accession>A0A556V324</accession>
<feature type="domain" description="Fibronectin type-III" evidence="3">
    <location>
        <begin position="70"/>
        <end position="164"/>
    </location>
</feature>
<gene>
    <name evidence="4" type="ORF">Baya_12286</name>
</gene>
<dbReference type="InterPro" id="IPR053073">
    <property type="entry name" value="IL11/IL27_subunit_beta"/>
</dbReference>
<dbReference type="Pfam" id="PF24031">
    <property type="entry name" value="FN3_IL27B_N"/>
    <property type="match status" value="1"/>
</dbReference>
<evidence type="ECO:0000256" key="2">
    <source>
        <dbReference type="ARBA" id="ARBA00023319"/>
    </source>
</evidence>
<keyword evidence="5" id="KW-1185">Reference proteome</keyword>
<dbReference type="SUPFAM" id="SSF49265">
    <property type="entry name" value="Fibronectin type III"/>
    <property type="match status" value="1"/>
</dbReference>
<protein>
    <submittedName>
        <fullName evidence="4">Ciliary neurotrophic factor receptor subunit alpha</fullName>
    </submittedName>
</protein>